<dbReference type="InterPro" id="IPR044777">
    <property type="entry name" value="SLC17A9-like"/>
</dbReference>
<organism evidence="9">
    <name type="scientific">Chromera velia CCMP2878</name>
    <dbReference type="NCBI Taxonomy" id="1169474"/>
    <lineage>
        <taxon>Eukaryota</taxon>
        <taxon>Sar</taxon>
        <taxon>Alveolata</taxon>
        <taxon>Colpodellida</taxon>
        <taxon>Chromeraceae</taxon>
        <taxon>Chromera</taxon>
    </lineage>
</organism>
<feature type="transmembrane region" description="Helical" evidence="7">
    <location>
        <begin position="275"/>
        <end position="293"/>
    </location>
</feature>
<dbReference type="FunFam" id="1.20.1250.20:FF:000003">
    <property type="entry name" value="Solute carrier family 17 member 3"/>
    <property type="match status" value="1"/>
</dbReference>
<evidence type="ECO:0000256" key="2">
    <source>
        <dbReference type="ARBA" id="ARBA00022448"/>
    </source>
</evidence>
<evidence type="ECO:0000256" key="7">
    <source>
        <dbReference type="SAM" id="Phobius"/>
    </source>
</evidence>
<dbReference type="PANTHER" id="PTHR11662">
    <property type="entry name" value="SOLUTE CARRIER FAMILY 17"/>
    <property type="match status" value="1"/>
</dbReference>
<dbReference type="GO" id="GO:0016020">
    <property type="term" value="C:membrane"/>
    <property type="evidence" value="ECO:0007669"/>
    <property type="project" value="UniProtKB-SubCell"/>
</dbReference>
<dbReference type="InterPro" id="IPR050382">
    <property type="entry name" value="MFS_Na/Anion_cotransporter"/>
</dbReference>
<dbReference type="EMBL" id="CDMZ01005753">
    <property type="protein sequence ID" value="CEM54068.1"/>
    <property type="molecule type" value="Genomic_DNA"/>
</dbReference>
<feature type="transmembrane region" description="Helical" evidence="7">
    <location>
        <begin position="336"/>
        <end position="359"/>
    </location>
</feature>
<dbReference type="SUPFAM" id="SSF103473">
    <property type="entry name" value="MFS general substrate transporter"/>
    <property type="match status" value="1"/>
</dbReference>
<gene>
    <name evidence="9" type="ORF">Cvel_12486</name>
</gene>
<dbReference type="VEuPathDB" id="CryptoDB:Cvel_12486"/>
<feature type="transmembrane region" description="Helical" evidence="7">
    <location>
        <begin position="365"/>
        <end position="385"/>
    </location>
</feature>
<name>A0A0G4IAD4_9ALVE</name>
<feature type="transmembrane region" description="Helical" evidence="7">
    <location>
        <begin position="556"/>
        <end position="577"/>
    </location>
</feature>
<dbReference type="Pfam" id="PF07690">
    <property type="entry name" value="MFS_1"/>
    <property type="match status" value="1"/>
</dbReference>
<feature type="domain" description="Major facilitator superfamily (MFS) profile" evidence="8">
    <location>
        <begin position="210"/>
        <end position="615"/>
    </location>
</feature>
<keyword evidence="4" id="KW-0769">Symport</keyword>
<dbReference type="CDD" id="cd17380">
    <property type="entry name" value="MFS_SLC17A9_like"/>
    <property type="match status" value="1"/>
</dbReference>
<reference evidence="9" key="1">
    <citation type="submission" date="2014-11" db="EMBL/GenBank/DDBJ databases">
        <authorList>
            <person name="Otto D Thomas"/>
            <person name="Naeem Raeece"/>
        </authorList>
    </citation>
    <scope>NUCLEOTIDE SEQUENCE</scope>
</reference>
<keyword evidence="5 7" id="KW-1133">Transmembrane helix</keyword>
<sequence length="623" mass="67116">MVAGSLPYPSSCGRARLRKRMPSPVSNRSVLLLVLLGGLPGASSFLSESISRSLIPSHACCLKRFESGVKGVNCPPLVLPSPPSPSPHRSVSVPWARINSLARGGKKETESSHIPDVRDDLGERLWREDVECPGRYKDPLLPREGSQGFDRLRVLLLTSGGGEHPRRFTHPPSPSLFLEEQRRDATVLGLSSSQTETEEEEEKERKQWTLVWLSAAAILISYADRSNIANAIVPMAKDMQWDKATEGVVLSAFFAGYAVTQMVGGFLADRNGGRNLLTFGLASWSLFTALTPVCADIGLVPLLFCRVGLGLGEGVAFPAIHSLISDYVKFESQSTAVSIVTAASYLGALLAFALSPFLIETFDWRASFFLFSAVSVLWLPFWLAFDPGERPRKADVDIDMESVGGVKQEVPIFERLALFSRHKEFWAIVGAQYCSGWGLWGLLNWLPTFFQEYFGVATAEEAVYTTLPYLLQGGLGVVAGGLADRLIAQPGWGVRKVRRTLQTVGMLGPAIFLMAAVSGDTDPLRGEVCVTLGAALSALTLGSVSVNHLDVAPRNAGLVFGAGNTAATGAGLLALPVSGWLLEQTNNNWAAVFALFAGHYALGAVLFFFLVGDSPVEADSEPS</sequence>
<evidence type="ECO:0000256" key="4">
    <source>
        <dbReference type="ARBA" id="ARBA00022847"/>
    </source>
</evidence>
<dbReference type="AlphaFoldDB" id="A0A0G4IAD4"/>
<evidence type="ECO:0000259" key="8">
    <source>
        <dbReference type="PROSITE" id="PS50850"/>
    </source>
</evidence>
<dbReference type="PhylomeDB" id="A0A0G4IAD4"/>
<protein>
    <recommendedName>
        <fullName evidence="8">Major facilitator superfamily (MFS) profile domain-containing protein</fullName>
    </recommendedName>
</protein>
<evidence type="ECO:0000313" key="9">
    <source>
        <dbReference type="EMBL" id="CEM54068.1"/>
    </source>
</evidence>
<feature type="transmembrane region" description="Helical" evidence="7">
    <location>
        <begin position="589"/>
        <end position="611"/>
    </location>
</feature>
<proteinExistence type="predicted"/>
<dbReference type="InterPro" id="IPR020846">
    <property type="entry name" value="MFS_dom"/>
</dbReference>
<evidence type="ECO:0000256" key="5">
    <source>
        <dbReference type="ARBA" id="ARBA00022989"/>
    </source>
</evidence>
<accession>A0A0G4IAD4</accession>
<feature type="transmembrane region" description="Helical" evidence="7">
    <location>
        <begin position="248"/>
        <end position="268"/>
    </location>
</feature>
<dbReference type="InterPro" id="IPR036259">
    <property type="entry name" value="MFS_trans_sf"/>
</dbReference>
<evidence type="ECO:0000256" key="6">
    <source>
        <dbReference type="ARBA" id="ARBA00023136"/>
    </source>
</evidence>
<keyword evidence="3 7" id="KW-0812">Transmembrane</keyword>
<feature type="transmembrane region" description="Helical" evidence="7">
    <location>
        <begin position="425"/>
        <end position="446"/>
    </location>
</feature>
<evidence type="ECO:0000256" key="3">
    <source>
        <dbReference type="ARBA" id="ARBA00022692"/>
    </source>
</evidence>
<dbReference type="InterPro" id="IPR011701">
    <property type="entry name" value="MFS"/>
</dbReference>
<dbReference type="PROSITE" id="PS50850">
    <property type="entry name" value="MFS"/>
    <property type="match status" value="1"/>
</dbReference>
<evidence type="ECO:0000256" key="1">
    <source>
        <dbReference type="ARBA" id="ARBA00004141"/>
    </source>
</evidence>
<dbReference type="PANTHER" id="PTHR11662:SF446">
    <property type="entry name" value="SODIUM-DEPENDENT PHOSPHATE TRANSPORT PROTEIN 1, CHLOROPLASTIC"/>
    <property type="match status" value="1"/>
</dbReference>
<feature type="transmembrane region" description="Helical" evidence="7">
    <location>
        <begin position="500"/>
        <end position="518"/>
    </location>
</feature>
<comment type="subcellular location">
    <subcellularLocation>
        <location evidence="1">Membrane</location>
        <topology evidence="1">Multi-pass membrane protein</topology>
    </subcellularLocation>
</comment>
<keyword evidence="2" id="KW-0813">Transport</keyword>
<keyword evidence="6 7" id="KW-0472">Membrane</keyword>
<dbReference type="GO" id="GO:0015293">
    <property type="term" value="F:symporter activity"/>
    <property type="evidence" value="ECO:0007669"/>
    <property type="project" value="UniProtKB-KW"/>
</dbReference>
<dbReference type="Gene3D" id="1.20.1250.20">
    <property type="entry name" value="MFS general substrate transporter like domains"/>
    <property type="match status" value="2"/>
</dbReference>